<sequence>MAIILRSSNDEDFEVSLEVANQSILIKNLLDDIGTTSDPIPLPNVNSKVLKKVIEYCEHHQHDPPIIKDEYDDVPRRSDDIPPWDEQFMKVDQEMLFEILLASNYMDIKPLLDLGCKTVANMIRGKSAEEIRTMFNIKNDFNEEELAQIKRENEWAEAH</sequence>
<evidence type="ECO:0000256" key="3">
    <source>
        <dbReference type="PIRNR" id="PIRNR028729"/>
    </source>
</evidence>
<dbReference type="InterPro" id="IPR016073">
    <property type="entry name" value="Skp1_comp_POZ"/>
</dbReference>
<dbReference type="CDD" id="cd18322">
    <property type="entry name" value="BTB_POZ_SKP1"/>
    <property type="match status" value="1"/>
</dbReference>
<evidence type="ECO:0000313" key="6">
    <source>
        <dbReference type="EMBL" id="KAJ2842362.1"/>
    </source>
</evidence>
<comment type="function">
    <text evidence="3">Essential component of the SCF (SKP1-CUL1-F-box protein) E3 ubiquitin ligase complexes, which mediate the ubiquitination and subsequent proteasomal degradation of target proteins.</text>
</comment>
<evidence type="ECO:0000259" key="4">
    <source>
        <dbReference type="Pfam" id="PF01466"/>
    </source>
</evidence>
<feature type="domain" description="SKP1 component dimerisation" evidence="4">
    <location>
        <begin position="109"/>
        <end position="156"/>
    </location>
</feature>
<dbReference type="InterPro" id="IPR016897">
    <property type="entry name" value="SKP1"/>
</dbReference>
<comment type="subunit">
    <text evidence="3">Component of the SCF (SKP1-CUL1-F-box protein) E3 ubiquitin ligase complexes.</text>
</comment>
<dbReference type="FunFam" id="3.30.710.10:FF:000026">
    <property type="entry name" value="E3 ubiquitin ligase complex SCF subunit"/>
    <property type="match status" value="1"/>
</dbReference>
<dbReference type="Pfam" id="PF03931">
    <property type="entry name" value="Skp1_POZ"/>
    <property type="match status" value="1"/>
</dbReference>
<reference evidence="6" key="1">
    <citation type="submission" date="2022-07" db="EMBL/GenBank/DDBJ databases">
        <title>Phylogenomic reconstructions and comparative analyses of Kickxellomycotina fungi.</title>
        <authorList>
            <person name="Reynolds N.K."/>
            <person name="Stajich J.E."/>
            <person name="Barry K."/>
            <person name="Grigoriev I.V."/>
            <person name="Crous P."/>
            <person name="Smith M.E."/>
        </authorList>
    </citation>
    <scope>NUCLEOTIDE SEQUENCE</scope>
    <source>
        <strain evidence="6">NRRL 1566</strain>
    </source>
</reference>
<feature type="domain" description="SKP1 component POZ" evidence="5">
    <location>
        <begin position="2"/>
        <end position="61"/>
    </location>
</feature>
<evidence type="ECO:0000313" key="7">
    <source>
        <dbReference type="Proteomes" id="UP001139887"/>
    </source>
</evidence>
<dbReference type="SMART" id="SM00512">
    <property type="entry name" value="Skp1"/>
    <property type="match status" value="1"/>
</dbReference>
<comment type="similarity">
    <text evidence="1 3">Belongs to the SKP1 family.</text>
</comment>
<dbReference type="SUPFAM" id="SSF81382">
    <property type="entry name" value="Skp1 dimerisation domain-like"/>
    <property type="match status" value="1"/>
</dbReference>
<dbReference type="EMBL" id="JANBUW010001806">
    <property type="protein sequence ID" value="KAJ2842362.1"/>
    <property type="molecule type" value="Genomic_DNA"/>
</dbReference>
<evidence type="ECO:0000256" key="2">
    <source>
        <dbReference type="ARBA" id="ARBA00022786"/>
    </source>
</evidence>
<comment type="pathway">
    <text evidence="3">Protein modification; protein ubiquitination.</text>
</comment>
<accession>A0A9W8I0F2</accession>
<dbReference type="InterPro" id="IPR011333">
    <property type="entry name" value="SKP1/BTB/POZ_sf"/>
</dbReference>
<dbReference type="Pfam" id="PF01466">
    <property type="entry name" value="Skp1"/>
    <property type="match status" value="1"/>
</dbReference>
<dbReference type="Gene3D" id="3.30.710.10">
    <property type="entry name" value="Potassium Channel Kv1.1, Chain A"/>
    <property type="match status" value="1"/>
</dbReference>
<dbReference type="SUPFAM" id="SSF54695">
    <property type="entry name" value="POZ domain"/>
    <property type="match status" value="1"/>
</dbReference>
<evidence type="ECO:0000256" key="1">
    <source>
        <dbReference type="ARBA" id="ARBA00009993"/>
    </source>
</evidence>
<organism evidence="6 7">
    <name type="scientific">Coemansia brasiliensis</name>
    <dbReference type="NCBI Taxonomy" id="2650707"/>
    <lineage>
        <taxon>Eukaryota</taxon>
        <taxon>Fungi</taxon>
        <taxon>Fungi incertae sedis</taxon>
        <taxon>Zoopagomycota</taxon>
        <taxon>Kickxellomycotina</taxon>
        <taxon>Kickxellomycetes</taxon>
        <taxon>Kickxellales</taxon>
        <taxon>Kickxellaceae</taxon>
        <taxon>Coemansia</taxon>
    </lineage>
</organism>
<dbReference type="GO" id="GO:0006511">
    <property type="term" value="P:ubiquitin-dependent protein catabolic process"/>
    <property type="evidence" value="ECO:0007669"/>
    <property type="project" value="InterPro"/>
</dbReference>
<proteinExistence type="inferred from homology"/>
<dbReference type="InterPro" id="IPR036296">
    <property type="entry name" value="SKP1-like_dim_sf"/>
</dbReference>
<dbReference type="InterPro" id="IPR001232">
    <property type="entry name" value="SKP1-like"/>
</dbReference>
<keyword evidence="7" id="KW-1185">Reference proteome</keyword>
<dbReference type="Proteomes" id="UP001139887">
    <property type="component" value="Unassembled WGS sequence"/>
</dbReference>
<protein>
    <recommendedName>
        <fullName evidence="3">E3 ubiquitin ligase complex SCF subunit</fullName>
    </recommendedName>
</protein>
<dbReference type="PANTHER" id="PTHR11165">
    <property type="entry name" value="SKP1"/>
    <property type="match status" value="1"/>
</dbReference>
<dbReference type="InterPro" id="IPR016072">
    <property type="entry name" value="Skp1_comp_dimer"/>
</dbReference>
<dbReference type="PIRSF" id="PIRSF028729">
    <property type="entry name" value="E3_ubiquit_lig_SCF_Skp"/>
    <property type="match status" value="1"/>
</dbReference>
<dbReference type="OrthoDB" id="2342932at2759"/>
<dbReference type="AlphaFoldDB" id="A0A9W8I0F2"/>
<evidence type="ECO:0000259" key="5">
    <source>
        <dbReference type="Pfam" id="PF03931"/>
    </source>
</evidence>
<name>A0A9W8I0F2_9FUNG</name>
<keyword evidence="2 3" id="KW-0833">Ubl conjugation pathway</keyword>
<comment type="caution">
    <text evidence="6">The sequence shown here is derived from an EMBL/GenBank/DDBJ whole genome shotgun (WGS) entry which is preliminary data.</text>
</comment>
<gene>
    <name evidence="6" type="ORF">IWW36_005935</name>
</gene>